<dbReference type="GO" id="GO:0022857">
    <property type="term" value="F:transmembrane transporter activity"/>
    <property type="evidence" value="ECO:0007669"/>
    <property type="project" value="InterPro"/>
</dbReference>
<proteinExistence type="predicted"/>
<accession>A0A1Y2C5H3</accession>
<evidence type="ECO:0000313" key="7">
    <source>
        <dbReference type="Proteomes" id="UP000193642"/>
    </source>
</evidence>
<dbReference type="AlphaFoldDB" id="A0A1Y2C5H3"/>
<dbReference type="Gene3D" id="1.20.1250.20">
    <property type="entry name" value="MFS general substrate transporter like domains"/>
    <property type="match status" value="1"/>
</dbReference>
<dbReference type="PANTHER" id="PTHR23294:SF0">
    <property type="entry name" value="UNC93-LIKE PROTEIN MFSD11"/>
    <property type="match status" value="1"/>
</dbReference>
<feature type="transmembrane region" description="Helical" evidence="5">
    <location>
        <begin position="151"/>
        <end position="170"/>
    </location>
</feature>
<dbReference type="InterPro" id="IPR051617">
    <property type="entry name" value="UNC-93-like_regulator"/>
</dbReference>
<gene>
    <name evidence="6" type="ORF">BCR33DRAFT_718459</name>
</gene>
<comment type="subcellular location">
    <subcellularLocation>
        <location evidence="1">Membrane</location>
        <topology evidence="1">Multi-pass membrane protein</topology>
    </subcellularLocation>
</comment>
<keyword evidence="7" id="KW-1185">Reference proteome</keyword>
<dbReference type="OrthoDB" id="196103at2759"/>
<keyword evidence="2 5" id="KW-0812">Transmembrane</keyword>
<name>A0A1Y2C5H3_9FUNG</name>
<dbReference type="Proteomes" id="UP000193642">
    <property type="component" value="Unassembled WGS sequence"/>
</dbReference>
<dbReference type="InterPro" id="IPR011701">
    <property type="entry name" value="MFS"/>
</dbReference>
<dbReference type="EMBL" id="MCGO01000029">
    <property type="protein sequence ID" value="ORY42288.1"/>
    <property type="molecule type" value="Genomic_DNA"/>
</dbReference>
<feature type="transmembrane region" description="Helical" evidence="5">
    <location>
        <begin position="79"/>
        <end position="97"/>
    </location>
</feature>
<evidence type="ECO:0008006" key="8">
    <source>
        <dbReference type="Google" id="ProtNLM"/>
    </source>
</evidence>
<dbReference type="STRING" id="329046.A0A1Y2C5H3"/>
<feature type="transmembrane region" description="Helical" evidence="5">
    <location>
        <begin position="214"/>
        <end position="233"/>
    </location>
</feature>
<sequence length="266" mass="28850">MWTSGILGPIFMSILFQYNVDKIIVFELITGISLIGPCLLVFLWIARPEPSNPFALTLSEPTSPAPTDTTPSNLKTLRLVLTPTMFLILPGAFATAFEQCFFNGLLPLFIKSGDMSSDLSTKLSLRACISFVQVGSSFFVGALTDRVGSRPMVIACLGLHILCQCLLVFNSPLNNLPVLVAVYVCIGLSNSTLINQSQKLVGVSFPFQTSQAYAGYKFFTSIGAAIGFFGSKYTLGDDGLPVMRIWSPLLISLLILTCLGTFYLSK</sequence>
<dbReference type="InterPro" id="IPR036259">
    <property type="entry name" value="MFS_trans_sf"/>
</dbReference>
<evidence type="ECO:0000256" key="2">
    <source>
        <dbReference type="ARBA" id="ARBA00022692"/>
    </source>
</evidence>
<reference evidence="6 7" key="1">
    <citation type="submission" date="2016-07" db="EMBL/GenBank/DDBJ databases">
        <title>Pervasive Adenine N6-methylation of Active Genes in Fungi.</title>
        <authorList>
            <consortium name="DOE Joint Genome Institute"/>
            <person name="Mondo S.J."/>
            <person name="Dannebaum R.O."/>
            <person name="Kuo R.C."/>
            <person name="Labutti K."/>
            <person name="Haridas S."/>
            <person name="Kuo A."/>
            <person name="Salamov A."/>
            <person name="Ahrendt S.R."/>
            <person name="Lipzen A."/>
            <person name="Sullivan W."/>
            <person name="Andreopoulos W.B."/>
            <person name="Clum A."/>
            <person name="Lindquist E."/>
            <person name="Daum C."/>
            <person name="Ramamoorthy G.K."/>
            <person name="Gryganskyi A."/>
            <person name="Culley D."/>
            <person name="Magnuson J.K."/>
            <person name="James T.Y."/>
            <person name="O'Malley M.A."/>
            <person name="Stajich J.E."/>
            <person name="Spatafora J.W."/>
            <person name="Visel A."/>
            <person name="Grigoriev I.V."/>
        </authorList>
    </citation>
    <scope>NUCLEOTIDE SEQUENCE [LARGE SCALE GENOMIC DNA]</scope>
    <source>
        <strain evidence="6 7">JEL800</strain>
    </source>
</reference>
<dbReference type="Pfam" id="PF07690">
    <property type="entry name" value="MFS_1"/>
    <property type="match status" value="1"/>
</dbReference>
<evidence type="ECO:0000313" key="6">
    <source>
        <dbReference type="EMBL" id="ORY42288.1"/>
    </source>
</evidence>
<comment type="caution">
    <text evidence="6">The sequence shown here is derived from an EMBL/GenBank/DDBJ whole genome shotgun (WGS) entry which is preliminary data.</text>
</comment>
<feature type="transmembrane region" description="Helical" evidence="5">
    <location>
        <begin position="176"/>
        <end position="194"/>
    </location>
</feature>
<keyword evidence="4 5" id="KW-0472">Membrane</keyword>
<evidence type="ECO:0000256" key="4">
    <source>
        <dbReference type="ARBA" id="ARBA00023136"/>
    </source>
</evidence>
<feature type="transmembrane region" description="Helical" evidence="5">
    <location>
        <begin position="23"/>
        <end position="46"/>
    </location>
</feature>
<dbReference type="SUPFAM" id="SSF103473">
    <property type="entry name" value="MFS general substrate transporter"/>
    <property type="match status" value="1"/>
</dbReference>
<feature type="transmembrane region" description="Helical" evidence="5">
    <location>
        <begin position="245"/>
        <end position="264"/>
    </location>
</feature>
<dbReference type="PANTHER" id="PTHR23294">
    <property type="entry name" value="ET TRANSLATION PRODUCT-RELATED"/>
    <property type="match status" value="1"/>
</dbReference>
<evidence type="ECO:0000256" key="5">
    <source>
        <dbReference type="SAM" id="Phobius"/>
    </source>
</evidence>
<evidence type="ECO:0000256" key="1">
    <source>
        <dbReference type="ARBA" id="ARBA00004141"/>
    </source>
</evidence>
<evidence type="ECO:0000256" key="3">
    <source>
        <dbReference type="ARBA" id="ARBA00022989"/>
    </source>
</evidence>
<protein>
    <recommendedName>
        <fullName evidence="8">MFS general substrate transporter</fullName>
    </recommendedName>
</protein>
<organism evidence="6 7">
    <name type="scientific">Rhizoclosmatium globosum</name>
    <dbReference type="NCBI Taxonomy" id="329046"/>
    <lineage>
        <taxon>Eukaryota</taxon>
        <taxon>Fungi</taxon>
        <taxon>Fungi incertae sedis</taxon>
        <taxon>Chytridiomycota</taxon>
        <taxon>Chytridiomycota incertae sedis</taxon>
        <taxon>Chytridiomycetes</taxon>
        <taxon>Chytridiales</taxon>
        <taxon>Chytriomycetaceae</taxon>
        <taxon>Rhizoclosmatium</taxon>
    </lineage>
</organism>
<keyword evidence="3 5" id="KW-1133">Transmembrane helix</keyword>
<dbReference type="GO" id="GO:0016020">
    <property type="term" value="C:membrane"/>
    <property type="evidence" value="ECO:0007669"/>
    <property type="project" value="UniProtKB-SubCell"/>
</dbReference>